<evidence type="ECO:0000256" key="3">
    <source>
        <dbReference type="HAMAP-Rule" id="MF_01929"/>
    </source>
</evidence>
<evidence type="ECO:0000259" key="6">
    <source>
        <dbReference type="SMART" id="SM01001"/>
    </source>
</evidence>
<dbReference type="GO" id="GO:0006189">
    <property type="term" value="P:'de novo' IMP biosynthetic process"/>
    <property type="evidence" value="ECO:0007669"/>
    <property type="project" value="UniProtKB-UniRule"/>
</dbReference>
<feature type="binding site" evidence="3 5">
    <location>
        <position position="13"/>
    </location>
    <ligand>
        <name>substrate</name>
    </ligand>
</feature>
<accession>G8QVA2</accession>
<dbReference type="InterPro" id="IPR033747">
    <property type="entry name" value="PurE_ClassI"/>
</dbReference>
<reference evidence="7 8" key="1">
    <citation type="submission" date="2011-11" db="EMBL/GenBank/DDBJ databases">
        <title>Complete sequence of Spirochaeta sp. grapes.</title>
        <authorList>
            <consortium name="US DOE Joint Genome Institute"/>
            <person name="Lucas S."/>
            <person name="Han J."/>
            <person name="Lapidus A."/>
            <person name="Cheng J.-F."/>
            <person name="Goodwin L."/>
            <person name="Pitluck S."/>
            <person name="Peters L."/>
            <person name="Ovchinnikova G."/>
            <person name="Munk A.C."/>
            <person name="Detter J.C."/>
            <person name="Han C."/>
            <person name="Tapia R."/>
            <person name="Land M."/>
            <person name="Hauser L."/>
            <person name="Kyrpides N."/>
            <person name="Ivanova N."/>
            <person name="Pagani I."/>
            <person name="Ritalahtilisa K."/>
            <person name="Loeffler F."/>
            <person name="Woyke T."/>
        </authorList>
    </citation>
    <scope>NUCLEOTIDE SEQUENCE [LARGE SCALE GENOMIC DNA]</scope>
    <source>
        <strain evidence="8">ATCC BAA-1885 / DSM 22778 / Grapes</strain>
    </source>
</reference>
<comment type="function">
    <text evidence="3 4">Catalyzes the conversion of N5-carboxyaminoimidazole ribonucleotide (N5-CAIR) to 4-carboxy-5-aminoimidazole ribonucleotide (CAIR).</text>
</comment>
<dbReference type="STRING" id="158190.SpiGrapes_2657"/>
<feature type="domain" description="PurE" evidence="6">
    <location>
        <begin position="2"/>
        <end position="150"/>
    </location>
</feature>
<comment type="catalytic activity">
    <reaction evidence="3 4">
        <text>5-carboxyamino-1-(5-phospho-D-ribosyl)imidazole + H(+) = 5-amino-1-(5-phospho-D-ribosyl)imidazole-4-carboxylate</text>
        <dbReference type="Rhea" id="RHEA:13193"/>
        <dbReference type="ChEBI" id="CHEBI:15378"/>
        <dbReference type="ChEBI" id="CHEBI:58730"/>
        <dbReference type="ChEBI" id="CHEBI:77657"/>
        <dbReference type="EC" id="5.4.99.18"/>
    </reaction>
</comment>
<evidence type="ECO:0000313" key="7">
    <source>
        <dbReference type="EMBL" id="AEV30417.1"/>
    </source>
</evidence>
<dbReference type="EMBL" id="CP003155">
    <property type="protein sequence ID" value="AEV30417.1"/>
    <property type="molecule type" value="Genomic_DNA"/>
</dbReference>
<keyword evidence="2 3" id="KW-0413">Isomerase</keyword>
<dbReference type="KEGG" id="sgp:SpiGrapes_2657"/>
<feature type="binding site" evidence="3 5">
    <location>
        <position position="40"/>
    </location>
    <ligand>
        <name>substrate</name>
    </ligand>
</feature>
<feature type="binding site" evidence="3 5">
    <location>
        <position position="10"/>
    </location>
    <ligand>
        <name>substrate</name>
    </ligand>
</feature>
<dbReference type="EC" id="5.4.99.18" evidence="3 4"/>
<dbReference type="InterPro" id="IPR024694">
    <property type="entry name" value="PurE_prokaryotes"/>
</dbReference>
<dbReference type="Pfam" id="PF00731">
    <property type="entry name" value="AIRC"/>
    <property type="match status" value="1"/>
</dbReference>
<dbReference type="Gene3D" id="3.40.50.1970">
    <property type="match status" value="1"/>
</dbReference>
<comment type="pathway">
    <text evidence="3 4">Purine metabolism; IMP biosynthesis via de novo pathway; 5-amino-1-(5-phospho-D-ribosyl)imidazole-4-carboxylate from 5-amino-1-(5-phospho-D-ribosyl)imidazole (N5-CAIR route): step 2/2.</text>
</comment>
<evidence type="ECO:0000256" key="1">
    <source>
        <dbReference type="ARBA" id="ARBA00022755"/>
    </source>
</evidence>
<dbReference type="HOGENOM" id="CLU_094982_2_0_12"/>
<dbReference type="PIRSF" id="PIRSF001338">
    <property type="entry name" value="AIR_carboxylase"/>
    <property type="match status" value="1"/>
</dbReference>
<dbReference type="PANTHER" id="PTHR23046:SF2">
    <property type="entry name" value="PHOSPHORIBOSYLAMINOIMIDAZOLE CARBOXYLASE"/>
    <property type="match status" value="1"/>
</dbReference>
<dbReference type="GO" id="GO:0034023">
    <property type="term" value="F:5-(carboxyamino)imidazole ribonucleotide mutase activity"/>
    <property type="evidence" value="ECO:0007669"/>
    <property type="project" value="UniProtKB-UniRule"/>
</dbReference>
<protein>
    <recommendedName>
        <fullName evidence="3 4">N5-carboxyaminoimidazole ribonucleotide mutase</fullName>
        <shortName evidence="3 4">N5-CAIR mutase</shortName>
        <ecNumber evidence="3 4">5.4.99.18</ecNumber>
    </recommendedName>
    <alternativeName>
        <fullName evidence="3">5-(carboxyamino)imidazole ribonucleotide mutase</fullName>
    </alternativeName>
</protein>
<keyword evidence="1 3" id="KW-0658">Purine biosynthesis</keyword>
<dbReference type="PANTHER" id="PTHR23046">
    <property type="entry name" value="PHOSPHORIBOSYLAMINOIMIDAZOLE CARBOXYLASE CATALYTIC SUBUNIT"/>
    <property type="match status" value="1"/>
</dbReference>
<sequence>MMKVAIVMGSDSDLPLMKKAFKVLEDFQIPYDAHIYSAHRTPVQAIEFASTAASSGYGVIIAGAGKAAHLAGILAANTILPVIGVPISASLGGFDALLSTVQMPTGIPVATVAVDGAGNAALLAAQILALGDKELSAKLSKNRIAMEQSVLKKNDELEQSFTK</sequence>
<dbReference type="Proteomes" id="UP000005632">
    <property type="component" value="Chromosome"/>
</dbReference>
<evidence type="ECO:0000256" key="5">
    <source>
        <dbReference type="PIRSR" id="PIRSR001338-1"/>
    </source>
</evidence>
<dbReference type="SMART" id="SM01001">
    <property type="entry name" value="AIRC"/>
    <property type="match status" value="1"/>
</dbReference>
<proteinExistence type="inferred from homology"/>
<dbReference type="NCBIfam" id="TIGR01162">
    <property type="entry name" value="purE"/>
    <property type="match status" value="1"/>
</dbReference>
<evidence type="ECO:0000313" key="8">
    <source>
        <dbReference type="Proteomes" id="UP000005632"/>
    </source>
</evidence>
<dbReference type="InterPro" id="IPR000031">
    <property type="entry name" value="PurE_dom"/>
</dbReference>
<dbReference type="OrthoDB" id="9791908at2"/>
<dbReference type="HAMAP" id="MF_01929">
    <property type="entry name" value="PurE_classI"/>
    <property type="match status" value="1"/>
</dbReference>
<comment type="similarity">
    <text evidence="3">Belongs to the AIR carboxylase family. Class I subfamily.</text>
</comment>
<evidence type="ECO:0000256" key="4">
    <source>
        <dbReference type="PIRNR" id="PIRNR001338"/>
    </source>
</evidence>
<organism evidence="7 8">
    <name type="scientific">Sphaerochaeta pleomorpha (strain ATCC BAA-1885 / DSM 22778 / Grapes)</name>
    <dbReference type="NCBI Taxonomy" id="158190"/>
    <lineage>
        <taxon>Bacteria</taxon>
        <taxon>Pseudomonadati</taxon>
        <taxon>Spirochaetota</taxon>
        <taxon>Spirochaetia</taxon>
        <taxon>Spirochaetales</taxon>
        <taxon>Sphaerochaetaceae</taxon>
        <taxon>Sphaerochaeta</taxon>
    </lineage>
</organism>
<keyword evidence="8" id="KW-1185">Reference proteome</keyword>
<dbReference type="UniPathway" id="UPA00074">
    <property type="reaction ID" value="UER00943"/>
</dbReference>
<gene>
    <name evidence="3" type="primary">purE</name>
    <name evidence="7" type="ordered locus">SpiGrapes_2657</name>
</gene>
<dbReference type="AlphaFoldDB" id="G8QVA2"/>
<dbReference type="RefSeq" id="WP_014271257.1">
    <property type="nucleotide sequence ID" value="NC_016633.1"/>
</dbReference>
<evidence type="ECO:0000256" key="2">
    <source>
        <dbReference type="ARBA" id="ARBA00023235"/>
    </source>
</evidence>
<name>G8QVA2_SPHPG</name>
<dbReference type="eggNOG" id="COG0041">
    <property type="taxonomic scope" value="Bacteria"/>
</dbReference>
<dbReference type="SUPFAM" id="SSF52255">
    <property type="entry name" value="N5-CAIR mutase (phosphoribosylaminoimidazole carboxylase, PurE)"/>
    <property type="match status" value="1"/>
</dbReference>